<dbReference type="Proteomes" id="UP000236370">
    <property type="component" value="Unassembled WGS sequence"/>
</dbReference>
<feature type="transmembrane region" description="Helical" evidence="1">
    <location>
        <begin position="96"/>
        <end position="117"/>
    </location>
</feature>
<feature type="transmembrane region" description="Helical" evidence="1">
    <location>
        <begin position="20"/>
        <end position="38"/>
    </location>
</feature>
<evidence type="ECO:0000313" key="2">
    <source>
        <dbReference type="EMBL" id="PNI20630.1"/>
    </source>
</evidence>
<keyword evidence="1" id="KW-1133">Transmembrane helix</keyword>
<protein>
    <submittedName>
        <fullName evidence="2">MALL isoform 3</fullName>
    </submittedName>
</protein>
<organism evidence="2 3">
    <name type="scientific">Pan troglodytes</name>
    <name type="common">Chimpanzee</name>
    <dbReference type="NCBI Taxonomy" id="9598"/>
    <lineage>
        <taxon>Eukaryota</taxon>
        <taxon>Metazoa</taxon>
        <taxon>Chordata</taxon>
        <taxon>Craniata</taxon>
        <taxon>Vertebrata</taxon>
        <taxon>Euteleostomi</taxon>
        <taxon>Mammalia</taxon>
        <taxon>Eutheria</taxon>
        <taxon>Euarchontoglires</taxon>
        <taxon>Primates</taxon>
        <taxon>Haplorrhini</taxon>
        <taxon>Catarrhini</taxon>
        <taxon>Hominidae</taxon>
        <taxon>Pan</taxon>
    </lineage>
</organism>
<dbReference type="AlphaFoldDB" id="A0A2J8JCY6"/>
<sequence>MASPDPPVTSYAPSDVPSGVALFLTIPFAFFLPELGVITQAVSVSEPQCVIPAPAAARLPPMRGFQLLCADIWVLGLDHGSRHPHSIPLAARMGDVCLAHLISHLLDVPVVLLVWILQKI</sequence>
<accession>A0A2J8JCY6</accession>
<evidence type="ECO:0000313" key="3">
    <source>
        <dbReference type="Proteomes" id="UP000236370"/>
    </source>
</evidence>
<name>A0A2J8JCY6_PANTR</name>
<reference evidence="2 3" key="1">
    <citation type="submission" date="2017-12" db="EMBL/GenBank/DDBJ databases">
        <title>High-resolution comparative analysis of great ape genomes.</title>
        <authorList>
            <person name="Pollen A."/>
            <person name="Hastie A."/>
            <person name="Hormozdiari F."/>
            <person name="Dougherty M."/>
            <person name="Liu R."/>
            <person name="Chaisson M."/>
            <person name="Hoppe E."/>
            <person name="Hill C."/>
            <person name="Pang A."/>
            <person name="Hillier L."/>
            <person name="Baker C."/>
            <person name="Armstrong J."/>
            <person name="Shendure J."/>
            <person name="Paten B."/>
            <person name="Wilson R."/>
            <person name="Chao H."/>
            <person name="Schneider V."/>
            <person name="Ventura M."/>
            <person name="Kronenberg Z."/>
            <person name="Murali S."/>
            <person name="Gordon D."/>
            <person name="Cantsilieris S."/>
            <person name="Munson K."/>
            <person name="Nelson B."/>
            <person name="Raja A."/>
            <person name="Underwood J."/>
            <person name="Diekhans M."/>
            <person name="Fiddes I."/>
            <person name="Haussler D."/>
            <person name="Eichler E."/>
        </authorList>
    </citation>
    <scope>NUCLEOTIDE SEQUENCE [LARGE SCALE GENOMIC DNA]</scope>
    <source>
        <strain evidence="2">Yerkes chimp pedigree #C0471</strain>
    </source>
</reference>
<comment type="caution">
    <text evidence="2">The sequence shown here is derived from an EMBL/GenBank/DDBJ whole genome shotgun (WGS) entry which is preliminary data.</text>
</comment>
<gene>
    <name evidence="2" type="ORF">CK820_G0048677</name>
</gene>
<keyword evidence="1" id="KW-0472">Membrane</keyword>
<evidence type="ECO:0000256" key="1">
    <source>
        <dbReference type="SAM" id="Phobius"/>
    </source>
</evidence>
<keyword evidence="1" id="KW-0812">Transmembrane</keyword>
<proteinExistence type="predicted"/>
<dbReference type="EMBL" id="NBAG03000478">
    <property type="protein sequence ID" value="PNI20630.1"/>
    <property type="molecule type" value="Genomic_DNA"/>
</dbReference>